<dbReference type="InterPro" id="IPR043502">
    <property type="entry name" value="DNA/RNA_pol_sf"/>
</dbReference>
<sequence>MLHTCSPIPNALSHSVDISQPAPHFPSPSFPSILETLSSSPSPAPSISAPSISAPSHPTPNPSPIPLALNTHSMTTRSKHGIFKPKVFHTTTNDYNETEPPTYQLASKYPKWCTAMDEEYSALQRQQTWSLVSPPIGKNIVGCKWVFKLKRNSNFSISRYKARLVAKGFHQQHGIDFQETFSPVVKPPTVRLILALAVTYDWPLQQLDVRNAFLHGVLQEEVYMSQPPGYVAPNLPQHVCKLHKSIYGLKQAPRA</sequence>
<evidence type="ECO:0000256" key="1">
    <source>
        <dbReference type="SAM" id="MobiDB-lite"/>
    </source>
</evidence>
<dbReference type="SUPFAM" id="SSF56672">
    <property type="entry name" value="DNA/RNA polymerases"/>
    <property type="match status" value="1"/>
</dbReference>
<gene>
    <name evidence="3" type="ORF">FSB_LOCUS4578</name>
</gene>
<dbReference type="AlphaFoldDB" id="A0A2N9ECJ2"/>
<feature type="region of interest" description="Disordered" evidence="1">
    <location>
        <begin position="27"/>
        <end position="70"/>
    </location>
</feature>
<accession>A0A2N9ECJ2</accession>
<feature type="compositionally biased region" description="Low complexity" evidence="1">
    <location>
        <begin position="38"/>
        <end position="56"/>
    </location>
</feature>
<evidence type="ECO:0000259" key="2">
    <source>
        <dbReference type="Pfam" id="PF07727"/>
    </source>
</evidence>
<dbReference type="InterPro" id="IPR013103">
    <property type="entry name" value="RVT_2"/>
</dbReference>
<name>A0A2N9ECJ2_FAGSY</name>
<organism evidence="3">
    <name type="scientific">Fagus sylvatica</name>
    <name type="common">Beechnut</name>
    <dbReference type="NCBI Taxonomy" id="28930"/>
    <lineage>
        <taxon>Eukaryota</taxon>
        <taxon>Viridiplantae</taxon>
        <taxon>Streptophyta</taxon>
        <taxon>Embryophyta</taxon>
        <taxon>Tracheophyta</taxon>
        <taxon>Spermatophyta</taxon>
        <taxon>Magnoliopsida</taxon>
        <taxon>eudicotyledons</taxon>
        <taxon>Gunneridae</taxon>
        <taxon>Pentapetalae</taxon>
        <taxon>rosids</taxon>
        <taxon>fabids</taxon>
        <taxon>Fagales</taxon>
        <taxon>Fagaceae</taxon>
        <taxon>Fagus</taxon>
    </lineage>
</organism>
<feature type="domain" description="Reverse transcriptase Ty1/copia-type" evidence="2">
    <location>
        <begin position="127"/>
        <end position="254"/>
    </location>
</feature>
<proteinExistence type="predicted"/>
<reference evidence="3" key="1">
    <citation type="submission" date="2018-02" db="EMBL/GenBank/DDBJ databases">
        <authorList>
            <person name="Cohen D.B."/>
            <person name="Kent A.D."/>
        </authorList>
    </citation>
    <scope>NUCLEOTIDE SEQUENCE</scope>
</reference>
<dbReference type="EMBL" id="OIVN01000228">
    <property type="protein sequence ID" value="SPC76696.1"/>
    <property type="molecule type" value="Genomic_DNA"/>
</dbReference>
<evidence type="ECO:0000313" key="3">
    <source>
        <dbReference type="EMBL" id="SPC76696.1"/>
    </source>
</evidence>
<dbReference type="Pfam" id="PF07727">
    <property type="entry name" value="RVT_2"/>
    <property type="match status" value="1"/>
</dbReference>
<protein>
    <recommendedName>
        <fullName evidence="2">Reverse transcriptase Ty1/copia-type domain-containing protein</fullName>
    </recommendedName>
</protein>